<feature type="signal peptide" evidence="12">
    <location>
        <begin position="1"/>
        <end position="18"/>
    </location>
</feature>
<dbReference type="Pfam" id="PF00560">
    <property type="entry name" value="LRR_1"/>
    <property type="match status" value="2"/>
</dbReference>
<evidence type="ECO:0000313" key="15">
    <source>
        <dbReference type="RefSeq" id="XP_022141106.1"/>
    </source>
</evidence>
<dbReference type="GO" id="GO:0005886">
    <property type="term" value="C:plasma membrane"/>
    <property type="evidence" value="ECO:0007669"/>
    <property type="project" value="UniProtKB-SubCell"/>
</dbReference>
<dbReference type="SUPFAM" id="SSF52058">
    <property type="entry name" value="L domain-like"/>
    <property type="match status" value="1"/>
</dbReference>
<keyword evidence="9" id="KW-0472">Membrane</keyword>
<keyword evidence="6 12" id="KW-0732">Signal</keyword>
<dbReference type="GeneID" id="111011580"/>
<dbReference type="Pfam" id="PF13855">
    <property type="entry name" value="LRR_8"/>
    <property type="match status" value="1"/>
</dbReference>
<dbReference type="OrthoDB" id="1600340at2759"/>
<evidence type="ECO:0000256" key="9">
    <source>
        <dbReference type="ARBA" id="ARBA00023136"/>
    </source>
</evidence>
<keyword evidence="11" id="KW-0325">Glycoprotein</keyword>
<dbReference type="SMART" id="SM00369">
    <property type="entry name" value="LRR_TYP"/>
    <property type="match status" value="3"/>
</dbReference>
<name>A0A6J1CI12_MOMCH</name>
<feature type="chain" id="PRO_5026697114" evidence="12">
    <location>
        <begin position="19"/>
        <end position="321"/>
    </location>
</feature>
<protein>
    <submittedName>
        <fullName evidence="15">Receptor like protein 30-like</fullName>
    </submittedName>
</protein>
<evidence type="ECO:0000259" key="13">
    <source>
        <dbReference type="Pfam" id="PF08263"/>
    </source>
</evidence>
<keyword evidence="14" id="KW-1185">Reference proteome</keyword>
<dbReference type="InterPro" id="IPR046956">
    <property type="entry name" value="RLP23-like"/>
</dbReference>
<feature type="domain" description="Leucine-rich repeat-containing N-terminal plant-type" evidence="13">
    <location>
        <begin position="31"/>
        <end position="69"/>
    </location>
</feature>
<reference evidence="15" key="1">
    <citation type="submission" date="2025-08" db="UniProtKB">
        <authorList>
            <consortium name="RefSeq"/>
        </authorList>
    </citation>
    <scope>IDENTIFICATION</scope>
    <source>
        <strain evidence="15">OHB3-1</strain>
    </source>
</reference>
<keyword evidence="7" id="KW-0677">Repeat</keyword>
<dbReference type="AlphaFoldDB" id="A0A6J1CI12"/>
<gene>
    <name evidence="15" type="primary">LOC111011580</name>
</gene>
<dbReference type="PANTHER" id="PTHR48063">
    <property type="entry name" value="LRR RECEPTOR-LIKE KINASE"/>
    <property type="match status" value="1"/>
</dbReference>
<dbReference type="InterPro" id="IPR013210">
    <property type="entry name" value="LRR_N_plant-typ"/>
</dbReference>
<evidence type="ECO:0000256" key="8">
    <source>
        <dbReference type="ARBA" id="ARBA00022989"/>
    </source>
</evidence>
<evidence type="ECO:0000256" key="3">
    <source>
        <dbReference type="ARBA" id="ARBA00022475"/>
    </source>
</evidence>
<keyword evidence="5" id="KW-0812">Transmembrane</keyword>
<evidence type="ECO:0000256" key="6">
    <source>
        <dbReference type="ARBA" id="ARBA00022729"/>
    </source>
</evidence>
<dbReference type="Gene3D" id="3.80.10.10">
    <property type="entry name" value="Ribonuclease Inhibitor"/>
    <property type="match status" value="1"/>
</dbReference>
<evidence type="ECO:0000256" key="5">
    <source>
        <dbReference type="ARBA" id="ARBA00022692"/>
    </source>
</evidence>
<dbReference type="Proteomes" id="UP000504603">
    <property type="component" value="Unplaced"/>
</dbReference>
<dbReference type="RefSeq" id="XP_022141106.1">
    <property type="nucleotide sequence ID" value="XM_022285414.1"/>
</dbReference>
<keyword evidence="10" id="KW-0675">Receptor</keyword>
<dbReference type="InterPro" id="IPR032675">
    <property type="entry name" value="LRR_dom_sf"/>
</dbReference>
<organism evidence="14 15">
    <name type="scientific">Momordica charantia</name>
    <name type="common">Bitter gourd</name>
    <name type="synonym">Balsam pear</name>
    <dbReference type="NCBI Taxonomy" id="3673"/>
    <lineage>
        <taxon>Eukaryota</taxon>
        <taxon>Viridiplantae</taxon>
        <taxon>Streptophyta</taxon>
        <taxon>Embryophyta</taxon>
        <taxon>Tracheophyta</taxon>
        <taxon>Spermatophyta</taxon>
        <taxon>Magnoliopsida</taxon>
        <taxon>eudicotyledons</taxon>
        <taxon>Gunneridae</taxon>
        <taxon>Pentapetalae</taxon>
        <taxon>rosids</taxon>
        <taxon>fabids</taxon>
        <taxon>Cucurbitales</taxon>
        <taxon>Cucurbitaceae</taxon>
        <taxon>Momordiceae</taxon>
        <taxon>Momordica</taxon>
    </lineage>
</organism>
<keyword evidence="4" id="KW-0433">Leucine-rich repeat</keyword>
<evidence type="ECO:0000313" key="14">
    <source>
        <dbReference type="Proteomes" id="UP000504603"/>
    </source>
</evidence>
<evidence type="ECO:0000256" key="7">
    <source>
        <dbReference type="ARBA" id="ARBA00022737"/>
    </source>
</evidence>
<evidence type="ECO:0000256" key="1">
    <source>
        <dbReference type="ARBA" id="ARBA00004251"/>
    </source>
</evidence>
<sequence length="321" mass="35854">MVKLLMLLLLFFVTKTICSFGNRDNDILCNESERDTLLRFKEGLEDPSNRLSSWVLEVDCCEWEGVTCDNLTGHVKELKLANPQDDAGNFKLRGKISDSILSLNDPSSFGQNLYSESLRWLQRLRSLSSLDLSYADLSKVSNWLLEINKLPSLVELRLSRCKLNHITPLSHVNFSSLSVLDISSNYFNGFIPNWISNLGSLVSLDLRGGYFQGPLPEGFSNLTSLENLNVAYNYLNSSLPKWLFSLTSISSLDLHGNDFQGPIPCGFQNSSAVTYLDLSDISFNSTMPNSLRGEISNDTSNLTNLVSIDLSENAFEGNIPR</sequence>
<evidence type="ECO:0000256" key="10">
    <source>
        <dbReference type="ARBA" id="ARBA00023170"/>
    </source>
</evidence>
<evidence type="ECO:0000256" key="2">
    <source>
        <dbReference type="ARBA" id="ARBA00009592"/>
    </source>
</evidence>
<dbReference type="InterPro" id="IPR003591">
    <property type="entry name" value="Leu-rich_rpt_typical-subtyp"/>
</dbReference>
<dbReference type="FunFam" id="3.80.10.10:FF:000041">
    <property type="entry name" value="LRR receptor-like serine/threonine-protein kinase ERECTA"/>
    <property type="match status" value="1"/>
</dbReference>
<proteinExistence type="inferred from homology"/>
<evidence type="ECO:0000256" key="4">
    <source>
        <dbReference type="ARBA" id="ARBA00022614"/>
    </source>
</evidence>
<dbReference type="PANTHER" id="PTHR48063:SF98">
    <property type="entry name" value="LRR RECEPTOR-LIKE SERINE_THREONINE-PROTEIN KINASE FLS2"/>
    <property type="match status" value="1"/>
</dbReference>
<evidence type="ECO:0000256" key="12">
    <source>
        <dbReference type="SAM" id="SignalP"/>
    </source>
</evidence>
<comment type="similarity">
    <text evidence="2">Belongs to the RLP family.</text>
</comment>
<dbReference type="KEGG" id="mcha:111011580"/>
<dbReference type="InterPro" id="IPR001611">
    <property type="entry name" value="Leu-rich_rpt"/>
</dbReference>
<dbReference type="Pfam" id="PF08263">
    <property type="entry name" value="LRRNT_2"/>
    <property type="match status" value="1"/>
</dbReference>
<evidence type="ECO:0000256" key="11">
    <source>
        <dbReference type="ARBA" id="ARBA00023180"/>
    </source>
</evidence>
<comment type="subcellular location">
    <subcellularLocation>
        <location evidence="1">Cell membrane</location>
        <topology evidence="1">Single-pass type I membrane protein</topology>
    </subcellularLocation>
</comment>
<accession>A0A6J1CI12</accession>
<keyword evidence="3" id="KW-1003">Cell membrane</keyword>
<keyword evidence="8" id="KW-1133">Transmembrane helix</keyword>